<dbReference type="GeneID" id="28832127"/>
<dbReference type="EMBL" id="KQ947412">
    <property type="protein sequence ID" value="KUJ18587.1"/>
    <property type="molecule type" value="Genomic_DNA"/>
</dbReference>
<dbReference type="RefSeq" id="XP_018072942.1">
    <property type="nucleotide sequence ID" value="XM_018222401.1"/>
</dbReference>
<protein>
    <submittedName>
        <fullName evidence="1">Uncharacterized protein</fullName>
    </submittedName>
</protein>
<evidence type="ECO:0000313" key="1">
    <source>
        <dbReference type="EMBL" id="KUJ18587.1"/>
    </source>
</evidence>
<accession>A0A194XFN7</accession>
<dbReference type="Proteomes" id="UP000070700">
    <property type="component" value="Unassembled WGS sequence"/>
</dbReference>
<dbReference type="KEGG" id="psco:LY89DRAFT_780634"/>
<dbReference type="InParanoid" id="A0A194XFN7"/>
<proteinExistence type="predicted"/>
<reference evidence="1 2" key="1">
    <citation type="submission" date="2015-10" db="EMBL/GenBank/DDBJ databases">
        <title>Full genome of DAOMC 229536 Phialocephala scopiformis, a fungal endophyte of spruce producing the potent anti-insectan compound rugulosin.</title>
        <authorList>
            <consortium name="DOE Joint Genome Institute"/>
            <person name="Walker A.K."/>
            <person name="Frasz S.L."/>
            <person name="Seifert K.A."/>
            <person name="Miller J.D."/>
            <person name="Mondo S.J."/>
            <person name="Labutti K."/>
            <person name="Lipzen A."/>
            <person name="Dockter R."/>
            <person name="Kennedy M."/>
            <person name="Grigoriev I.V."/>
            <person name="Spatafora J.W."/>
        </authorList>
    </citation>
    <scope>NUCLEOTIDE SEQUENCE [LARGE SCALE GENOMIC DNA]</scope>
    <source>
        <strain evidence="1 2">CBS 120377</strain>
    </source>
</reference>
<dbReference type="AlphaFoldDB" id="A0A194XFN7"/>
<evidence type="ECO:0000313" key="2">
    <source>
        <dbReference type="Proteomes" id="UP000070700"/>
    </source>
</evidence>
<organism evidence="1 2">
    <name type="scientific">Mollisia scopiformis</name>
    <name type="common">Conifer needle endophyte fungus</name>
    <name type="synonym">Phialocephala scopiformis</name>
    <dbReference type="NCBI Taxonomy" id="149040"/>
    <lineage>
        <taxon>Eukaryota</taxon>
        <taxon>Fungi</taxon>
        <taxon>Dikarya</taxon>
        <taxon>Ascomycota</taxon>
        <taxon>Pezizomycotina</taxon>
        <taxon>Leotiomycetes</taxon>
        <taxon>Helotiales</taxon>
        <taxon>Mollisiaceae</taxon>
        <taxon>Mollisia</taxon>
    </lineage>
</organism>
<gene>
    <name evidence="1" type="ORF">LY89DRAFT_780634</name>
</gene>
<sequence length="571" mass="64133">MSFSCSESCGFDFCCFPRARRGRRRGYRARHIYEEYELSPTPSYDSCPYSHRRSYFNPYNLFRRRPQIVLPPNPFLLASPALEVLPDIIHDIAGLDVFRLYRLGYYLDGNVFRRNRQALEPQIICAPPIFPPRALFRHTIANRVLLPPPPPLKLFPELQLPDPVLLNPLPKLLRETSIEHQHRHYSPKLLAPVVNEINQINLVSKPPLFNPVPVPTPIVQPPAVVKVSVPIPAEVVQHPVVVKVPVPIPIPVPIPVPVPVPVAGPVNQIINQIKSTNIFLIVCVRPVRPRRGIRPLLTDPNQATNIDPLATDEMVGIGGRLMRDEELEDILANTISNCFGSDWFSRNTNTRLGPLRSLAGYTSSERGLQEGMITDMIRKHNLAVQLANNMVSINSMVSQIHPKVIDSGPDAGRFPRDFELPQKIEWFGRLNDTTLDSILTAYDITPRSLSETLTNPLRGLSWYENGLLEMNRVRDELFEIKLLFLFEFLGVDFSELARDGDRSGLGLSGRFDDGGLLGRRNGRLGGGRLLGMGGDGRWGISELQTGIAILYRTFEDASAQRDSNSSLQDEK</sequence>
<name>A0A194XFN7_MOLSC</name>
<keyword evidence="2" id="KW-1185">Reference proteome</keyword>
<dbReference type="OrthoDB" id="5389823at2759"/>